<dbReference type="Pfam" id="PF07219">
    <property type="entry name" value="HemY_N"/>
    <property type="match status" value="1"/>
</dbReference>
<keyword evidence="9" id="KW-1185">Reference proteome</keyword>
<dbReference type="AlphaFoldDB" id="A0A2S5JLK9"/>
<feature type="domain" description="HemY N-terminal" evidence="7">
    <location>
        <begin position="33"/>
        <end position="140"/>
    </location>
</feature>
<proteinExistence type="predicted"/>
<dbReference type="PIRSF" id="PIRSF031802">
    <property type="entry name" value="UCP031802"/>
    <property type="match status" value="1"/>
</dbReference>
<evidence type="ECO:0000313" key="9">
    <source>
        <dbReference type="Proteomes" id="UP000239736"/>
    </source>
</evidence>
<dbReference type="InterPro" id="IPR016982">
    <property type="entry name" value="Mms48"/>
</dbReference>
<reference evidence="8 9" key="1">
    <citation type="submission" date="2018-01" db="EMBL/GenBank/DDBJ databases">
        <title>Genomic Encyclopedia of Archaeal and Bacterial Type Strains, Phase II (KMG-II): from individual species to whole genera.</title>
        <authorList>
            <person name="Goeker M."/>
        </authorList>
    </citation>
    <scope>NUCLEOTIDE SEQUENCE [LARGE SCALE GENOMIC DNA]</scope>
    <source>
        <strain evidence="8 9">DSM 12048</strain>
    </source>
</reference>
<dbReference type="InterPro" id="IPR010817">
    <property type="entry name" value="HemY_N"/>
</dbReference>
<evidence type="ECO:0000259" key="7">
    <source>
        <dbReference type="Pfam" id="PF07219"/>
    </source>
</evidence>
<dbReference type="EMBL" id="PRDS01000001">
    <property type="protein sequence ID" value="PPB82437.1"/>
    <property type="molecule type" value="Genomic_DNA"/>
</dbReference>
<evidence type="ECO:0000256" key="1">
    <source>
        <dbReference type="ARBA" id="ARBA00004370"/>
    </source>
</evidence>
<dbReference type="InterPro" id="IPR011990">
    <property type="entry name" value="TPR-like_helical_dom_sf"/>
</dbReference>
<comment type="subcellular location">
    <subcellularLocation>
        <location evidence="1">Membrane</location>
    </subcellularLocation>
</comment>
<dbReference type="GO" id="GO:0016020">
    <property type="term" value="C:membrane"/>
    <property type="evidence" value="ECO:0007669"/>
    <property type="project" value="UniProtKB-SubCell"/>
</dbReference>
<sequence>MIWSFIKILIFIALVSGVTLGATWLADTGAGLRISVGTVEFVLGPVQAVILVLVLLLAMWLLLKLAGLVSAVIRFLNGDETAISRYFDRNRERKGFRALSDALVAIASGDGRAALSHARKAEKYLQKPELTDLVVAQAAEVAHDPRQAAEAYKRLLSNDRTRFVGVRGLLRQKLAEGDTDAALKLAEKAFSMNPRQEEVQDTLLRLQTQKGDWKGARKVLGEKLRHGQLPRDVYNRRDAVLALQEAKEVFSEDAPIEAREAAIEANRRSPDLVPAAVMAAEAYLQQGKPKYAERILRKAWAAQPHPDLAAAYARIVPDETPDARLKRFEKLLSAAPDHEESRLLRAELLIAAEDFPAARRALGDLAETHPTARSLTLMAAIARGLGEDEALVRGWLTRALTASRGPQWVCDKCNTVHAEWAPVCSNCGGFDTLSRREPPGEPVTIPNETAMLPLIVGNPGGESDKQDGTRTDPAEDVLVLGEDLGQKPEN</sequence>
<dbReference type="OrthoDB" id="9798343at2"/>
<feature type="compositionally biased region" description="Basic and acidic residues" evidence="5">
    <location>
        <begin position="462"/>
        <end position="473"/>
    </location>
</feature>
<name>A0A2S5JLK9_9RHOB</name>
<comment type="caution">
    <text evidence="8">The sequence shown here is derived from an EMBL/GenBank/DDBJ whole genome shotgun (WGS) entry which is preliminary data.</text>
</comment>
<evidence type="ECO:0000256" key="5">
    <source>
        <dbReference type="SAM" id="MobiDB-lite"/>
    </source>
</evidence>
<keyword evidence="2 6" id="KW-0812">Transmembrane</keyword>
<evidence type="ECO:0000313" key="8">
    <source>
        <dbReference type="EMBL" id="PPB82437.1"/>
    </source>
</evidence>
<evidence type="ECO:0000256" key="2">
    <source>
        <dbReference type="ARBA" id="ARBA00022692"/>
    </source>
</evidence>
<evidence type="ECO:0000256" key="6">
    <source>
        <dbReference type="SAM" id="Phobius"/>
    </source>
</evidence>
<keyword evidence="3 6" id="KW-1133">Transmembrane helix</keyword>
<dbReference type="Gene3D" id="1.25.40.10">
    <property type="entry name" value="Tetratricopeptide repeat domain"/>
    <property type="match status" value="2"/>
</dbReference>
<evidence type="ECO:0000256" key="3">
    <source>
        <dbReference type="ARBA" id="ARBA00022989"/>
    </source>
</evidence>
<keyword evidence="4 6" id="KW-0472">Membrane</keyword>
<accession>A0A2S5JLK9</accession>
<protein>
    <submittedName>
        <fullName evidence="8">HemY protein</fullName>
    </submittedName>
</protein>
<dbReference type="Pfam" id="PF14559">
    <property type="entry name" value="TPR_19"/>
    <property type="match status" value="2"/>
</dbReference>
<feature type="transmembrane region" description="Helical" evidence="6">
    <location>
        <begin position="41"/>
        <end position="63"/>
    </location>
</feature>
<evidence type="ECO:0000256" key="4">
    <source>
        <dbReference type="ARBA" id="ARBA00023136"/>
    </source>
</evidence>
<gene>
    <name evidence="8" type="ORF">LV82_00368</name>
</gene>
<dbReference type="Proteomes" id="UP000239736">
    <property type="component" value="Unassembled WGS sequence"/>
</dbReference>
<dbReference type="RefSeq" id="WP_104068986.1">
    <property type="nucleotide sequence ID" value="NZ_PRDS01000001.1"/>
</dbReference>
<dbReference type="SUPFAM" id="SSF48452">
    <property type="entry name" value="TPR-like"/>
    <property type="match status" value="1"/>
</dbReference>
<organism evidence="8 9">
    <name type="scientific">Albidovulum inexpectatum</name>
    <dbReference type="NCBI Taxonomy" id="196587"/>
    <lineage>
        <taxon>Bacteria</taxon>
        <taxon>Pseudomonadati</taxon>
        <taxon>Pseudomonadota</taxon>
        <taxon>Alphaproteobacteria</taxon>
        <taxon>Rhodobacterales</taxon>
        <taxon>Paracoccaceae</taxon>
        <taxon>Albidovulum</taxon>
    </lineage>
</organism>
<feature type="region of interest" description="Disordered" evidence="5">
    <location>
        <begin position="442"/>
        <end position="490"/>
    </location>
</feature>